<protein>
    <recommendedName>
        <fullName evidence="7">HTTM-like domain-containing protein</fullName>
    </recommendedName>
</protein>
<reference evidence="8 9" key="1">
    <citation type="submission" date="2020-07" db="EMBL/GenBank/DDBJ databases">
        <title>Sequencing the genomes of 1000 actinobacteria strains.</title>
        <authorList>
            <person name="Klenk H.-P."/>
        </authorList>
    </citation>
    <scope>NUCLEOTIDE SEQUENCE [LARGE SCALE GENOMIC DNA]</scope>
    <source>
        <strain evidence="8 9">DSM 26341</strain>
    </source>
</reference>
<name>A0A7Z0D5L4_9MICO</name>
<gene>
    <name evidence="8" type="ORF">BJY26_003555</name>
</gene>
<evidence type="ECO:0000313" key="9">
    <source>
        <dbReference type="Proteomes" id="UP000539111"/>
    </source>
</evidence>
<evidence type="ECO:0000256" key="6">
    <source>
        <dbReference type="SAM" id="Phobius"/>
    </source>
</evidence>
<feature type="transmembrane region" description="Helical" evidence="6">
    <location>
        <begin position="287"/>
        <end position="315"/>
    </location>
</feature>
<dbReference type="RefSeq" id="WP_179429504.1">
    <property type="nucleotide sequence ID" value="NZ_JACBZP010000001.1"/>
</dbReference>
<feature type="domain" description="HTTM-like" evidence="7">
    <location>
        <begin position="39"/>
        <end position="324"/>
    </location>
</feature>
<evidence type="ECO:0000256" key="3">
    <source>
        <dbReference type="ARBA" id="ARBA00022989"/>
    </source>
</evidence>
<keyword evidence="2 6" id="KW-0812">Transmembrane</keyword>
<dbReference type="InterPro" id="IPR052964">
    <property type="entry name" value="Sporulation_signal_mat"/>
</dbReference>
<organism evidence="8 9">
    <name type="scientific">Spelaeicoccus albus</name>
    <dbReference type="NCBI Taxonomy" id="1280376"/>
    <lineage>
        <taxon>Bacteria</taxon>
        <taxon>Bacillati</taxon>
        <taxon>Actinomycetota</taxon>
        <taxon>Actinomycetes</taxon>
        <taxon>Micrococcales</taxon>
        <taxon>Brevibacteriaceae</taxon>
        <taxon>Spelaeicoccus</taxon>
    </lineage>
</organism>
<evidence type="ECO:0000313" key="8">
    <source>
        <dbReference type="EMBL" id="NYI69249.1"/>
    </source>
</evidence>
<dbReference type="SMART" id="SM00752">
    <property type="entry name" value="HTTM"/>
    <property type="match status" value="1"/>
</dbReference>
<dbReference type="PANTHER" id="PTHR39535:SF2">
    <property type="entry name" value="HTTM DOMAIN-CONTAINING PROTEIN"/>
    <property type="match status" value="1"/>
</dbReference>
<feature type="transmembrane region" description="Helical" evidence="6">
    <location>
        <begin position="200"/>
        <end position="219"/>
    </location>
</feature>
<dbReference type="Proteomes" id="UP000539111">
    <property type="component" value="Unassembled WGS sequence"/>
</dbReference>
<feature type="transmembrane region" description="Helical" evidence="6">
    <location>
        <begin position="102"/>
        <end position="121"/>
    </location>
</feature>
<dbReference type="Pfam" id="PF05090">
    <property type="entry name" value="HTTM"/>
    <property type="match status" value="1"/>
</dbReference>
<evidence type="ECO:0000256" key="5">
    <source>
        <dbReference type="SAM" id="MobiDB-lite"/>
    </source>
</evidence>
<dbReference type="AlphaFoldDB" id="A0A7Z0D5L4"/>
<feature type="transmembrane region" description="Helical" evidence="6">
    <location>
        <begin position="49"/>
        <end position="68"/>
    </location>
</feature>
<evidence type="ECO:0000256" key="1">
    <source>
        <dbReference type="ARBA" id="ARBA00004127"/>
    </source>
</evidence>
<proteinExistence type="predicted"/>
<dbReference type="EMBL" id="JACBZP010000001">
    <property type="protein sequence ID" value="NYI69249.1"/>
    <property type="molecule type" value="Genomic_DNA"/>
</dbReference>
<keyword evidence="9" id="KW-1185">Reference proteome</keyword>
<dbReference type="PANTHER" id="PTHR39535">
    <property type="entry name" value="SPORULATION-DELAYING PROTEIN SDPB"/>
    <property type="match status" value="1"/>
</dbReference>
<comment type="subcellular location">
    <subcellularLocation>
        <location evidence="1">Endomembrane system</location>
        <topology evidence="1">Multi-pass membrane protein</topology>
    </subcellularLocation>
</comment>
<dbReference type="InterPro" id="IPR011020">
    <property type="entry name" value="HTTM-like"/>
</dbReference>
<feature type="region of interest" description="Disordered" evidence="5">
    <location>
        <begin position="345"/>
        <end position="365"/>
    </location>
</feature>
<evidence type="ECO:0000259" key="7">
    <source>
        <dbReference type="SMART" id="SM00752"/>
    </source>
</evidence>
<dbReference type="InterPro" id="IPR053934">
    <property type="entry name" value="HTTM_dom"/>
</dbReference>
<dbReference type="GO" id="GO:0012505">
    <property type="term" value="C:endomembrane system"/>
    <property type="evidence" value="ECO:0007669"/>
    <property type="project" value="UniProtKB-SubCell"/>
</dbReference>
<keyword evidence="3 6" id="KW-1133">Transmembrane helix</keyword>
<accession>A0A7Z0D5L4</accession>
<keyword evidence="4 6" id="KW-0472">Membrane</keyword>
<sequence length="365" mass="40632">MKHTDDGNDAASASFGDLIDRAIAWSSGTYKRAEGWLLDTKHGGYGTSVARIVYGVVLVLTVLVNFPYRQYIWGDASGWAAPLRVDDSWGPVFGFFSPTEPGWALTIKLLILAAVGIALIIGWHTRTFAIAALYLYISLVAAGPTSTDQADNAFRIMLFYFCFTDMSRHWSLDARRHARRLAAGKSAKAWSLPQWLPNTLNNLALIAIAYQLFIIYVTAGLSKVQGNLWERGTAIYYPLQVDKFMPWPWVNDLLVSGGFMVGVVTYFSVFIQIFFPLLLLVRWTRVIGLLGILAMHVGIGLFMGLGLFSLTMVAADVIFISDRTYAAVERWCAPRVVRLLRRSRTPRPSNHRGAATSKERAKISV</sequence>
<comment type="caution">
    <text evidence="8">The sequence shown here is derived from an EMBL/GenBank/DDBJ whole genome shotgun (WGS) entry which is preliminary data.</text>
</comment>
<feature type="transmembrane region" description="Helical" evidence="6">
    <location>
        <begin position="253"/>
        <end position="280"/>
    </location>
</feature>
<evidence type="ECO:0000256" key="2">
    <source>
        <dbReference type="ARBA" id="ARBA00022692"/>
    </source>
</evidence>
<evidence type="ECO:0000256" key="4">
    <source>
        <dbReference type="ARBA" id="ARBA00023136"/>
    </source>
</evidence>